<reference evidence="2 3" key="1">
    <citation type="submission" date="2019-05" db="EMBL/GenBank/DDBJ databases">
        <title>Another draft genome of Portunus trituberculatus and its Hox gene families provides insights of decapod evolution.</title>
        <authorList>
            <person name="Jeong J.-H."/>
            <person name="Song I."/>
            <person name="Kim S."/>
            <person name="Choi T."/>
            <person name="Kim D."/>
            <person name="Ryu S."/>
            <person name="Kim W."/>
        </authorList>
    </citation>
    <scope>NUCLEOTIDE SEQUENCE [LARGE SCALE GENOMIC DNA]</scope>
    <source>
        <tissue evidence="2">Muscle</tissue>
    </source>
</reference>
<organism evidence="2 3">
    <name type="scientific">Portunus trituberculatus</name>
    <name type="common">Swimming crab</name>
    <name type="synonym">Neptunus trituberculatus</name>
    <dbReference type="NCBI Taxonomy" id="210409"/>
    <lineage>
        <taxon>Eukaryota</taxon>
        <taxon>Metazoa</taxon>
        <taxon>Ecdysozoa</taxon>
        <taxon>Arthropoda</taxon>
        <taxon>Crustacea</taxon>
        <taxon>Multicrustacea</taxon>
        <taxon>Malacostraca</taxon>
        <taxon>Eumalacostraca</taxon>
        <taxon>Eucarida</taxon>
        <taxon>Decapoda</taxon>
        <taxon>Pleocyemata</taxon>
        <taxon>Brachyura</taxon>
        <taxon>Eubrachyura</taxon>
        <taxon>Portunoidea</taxon>
        <taxon>Portunidae</taxon>
        <taxon>Portuninae</taxon>
        <taxon>Portunus</taxon>
    </lineage>
</organism>
<dbReference type="Proteomes" id="UP000324222">
    <property type="component" value="Unassembled WGS sequence"/>
</dbReference>
<sequence length="61" mass="6834">MEETTPNNERKQEEEEEEEEEEEKIVELASPPLGPITEQLGALNNKLASLAATNLPHLPRP</sequence>
<comment type="caution">
    <text evidence="2">The sequence shown here is derived from an EMBL/GenBank/DDBJ whole genome shotgun (WGS) entry which is preliminary data.</text>
</comment>
<keyword evidence="3" id="KW-1185">Reference proteome</keyword>
<accession>A0A5B7GU06</accession>
<evidence type="ECO:0000256" key="1">
    <source>
        <dbReference type="SAM" id="MobiDB-lite"/>
    </source>
</evidence>
<evidence type="ECO:0000313" key="3">
    <source>
        <dbReference type="Proteomes" id="UP000324222"/>
    </source>
</evidence>
<name>A0A5B7GU06_PORTR</name>
<feature type="region of interest" description="Disordered" evidence="1">
    <location>
        <begin position="1"/>
        <end position="33"/>
    </location>
</feature>
<dbReference type="EMBL" id="VSRR010017598">
    <property type="protein sequence ID" value="MPC60508.1"/>
    <property type="molecule type" value="Genomic_DNA"/>
</dbReference>
<dbReference type="AlphaFoldDB" id="A0A5B7GU06"/>
<proteinExistence type="predicted"/>
<gene>
    <name evidence="2" type="ORF">E2C01_054555</name>
</gene>
<protein>
    <submittedName>
        <fullName evidence="2">Uncharacterized protein</fullName>
    </submittedName>
</protein>
<feature type="compositionally biased region" description="Acidic residues" evidence="1">
    <location>
        <begin position="14"/>
        <end position="24"/>
    </location>
</feature>
<evidence type="ECO:0000313" key="2">
    <source>
        <dbReference type="EMBL" id="MPC60508.1"/>
    </source>
</evidence>